<comment type="caution">
    <text evidence="2">The sequence shown here is derived from an EMBL/GenBank/DDBJ whole genome shotgun (WGS) entry which is preliminary data.</text>
</comment>
<feature type="region of interest" description="Disordered" evidence="1">
    <location>
        <begin position="338"/>
        <end position="437"/>
    </location>
</feature>
<feature type="compositionally biased region" description="Basic and acidic residues" evidence="1">
    <location>
        <begin position="374"/>
        <end position="394"/>
    </location>
</feature>
<dbReference type="AlphaFoldDB" id="A0A8H5FNW0"/>
<dbReference type="Proteomes" id="UP000518752">
    <property type="component" value="Unassembled WGS sequence"/>
</dbReference>
<evidence type="ECO:0000256" key="1">
    <source>
        <dbReference type="SAM" id="MobiDB-lite"/>
    </source>
</evidence>
<keyword evidence="3" id="KW-1185">Reference proteome</keyword>
<evidence type="ECO:0000313" key="3">
    <source>
        <dbReference type="Proteomes" id="UP000518752"/>
    </source>
</evidence>
<dbReference type="EMBL" id="JAACJN010000438">
    <property type="protein sequence ID" value="KAF5343709.1"/>
    <property type="molecule type" value="Genomic_DNA"/>
</dbReference>
<evidence type="ECO:0000313" key="2">
    <source>
        <dbReference type="EMBL" id="KAF5343709.1"/>
    </source>
</evidence>
<feature type="region of interest" description="Disordered" evidence="1">
    <location>
        <begin position="1"/>
        <end position="59"/>
    </location>
</feature>
<reference evidence="2 3" key="1">
    <citation type="journal article" date="2020" name="ISME J.">
        <title>Uncovering the hidden diversity of litter-decomposition mechanisms in mushroom-forming fungi.</title>
        <authorList>
            <person name="Floudas D."/>
            <person name="Bentzer J."/>
            <person name="Ahren D."/>
            <person name="Johansson T."/>
            <person name="Persson P."/>
            <person name="Tunlid A."/>
        </authorList>
    </citation>
    <scope>NUCLEOTIDE SEQUENCE [LARGE SCALE GENOMIC DNA]</scope>
    <source>
        <strain evidence="2 3">CBS 406.79</strain>
    </source>
</reference>
<feature type="compositionally biased region" description="Acidic residues" evidence="1">
    <location>
        <begin position="346"/>
        <end position="373"/>
    </location>
</feature>
<organism evidence="2 3">
    <name type="scientific">Collybiopsis confluens</name>
    <dbReference type="NCBI Taxonomy" id="2823264"/>
    <lineage>
        <taxon>Eukaryota</taxon>
        <taxon>Fungi</taxon>
        <taxon>Dikarya</taxon>
        <taxon>Basidiomycota</taxon>
        <taxon>Agaricomycotina</taxon>
        <taxon>Agaricomycetes</taxon>
        <taxon>Agaricomycetidae</taxon>
        <taxon>Agaricales</taxon>
        <taxon>Marasmiineae</taxon>
        <taxon>Omphalotaceae</taxon>
        <taxon>Collybiopsis</taxon>
    </lineage>
</organism>
<feature type="compositionally biased region" description="Basic and acidic residues" evidence="1">
    <location>
        <begin position="35"/>
        <end position="48"/>
    </location>
</feature>
<accession>A0A8H5FNW0</accession>
<feature type="compositionally biased region" description="Acidic residues" evidence="1">
    <location>
        <begin position="406"/>
        <end position="420"/>
    </location>
</feature>
<protein>
    <submittedName>
        <fullName evidence="2">Uncharacterized protein</fullName>
    </submittedName>
</protein>
<dbReference type="OrthoDB" id="3183767at2759"/>
<proteinExistence type="predicted"/>
<name>A0A8H5FNW0_9AGAR</name>
<gene>
    <name evidence="2" type="ORF">D9757_014878</name>
</gene>
<sequence length="450" mass="51615">MSEDEPEPRKRRRIAKNPFIEDEAGVDGSEEELEESIRLDEEGTRSGDENDDDDQPEKFSADLSNFREYQASKRAPTIFADVIQRIEQSSDCVHSNDSDISQFWIDNQHILHEALYQHPGSSDVTHRHIVYHVRCRNDESSEESVTPSDRGRVFINNNDRMYVHKVLRINYTTYDQRRCQDSINPRTHSDVMVLSPNNVDDDEPYLYARVIGIYHVEAGLRNDPQNSSSKRIDFLWVRWYVSADDRSCWKSRRLPQVGFVDGSDDGAFGFLDPAQVIRAVHLLPNFKEGRVSTILGPSMARRADEEDQDYQRYYINIFADRDMMIRFCPELTLGTHIASVVPDPPDSSDIEDNSDSSEEIEEEEEEQDEETLDDASHSEGESDRESIDSDRYTEGEGSDYGYDTGGSDEEDVENIEDNQFDVEPNIGPEDGEEPFNHNVEILDIEGFSAL</sequence>
<feature type="compositionally biased region" description="Acidic residues" evidence="1">
    <location>
        <begin position="20"/>
        <end position="34"/>
    </location>
</feature>